<name>A0A151LJ99_9APIC</name>
<dbReference type="SUPFAM" id="SSF47473">
    <property type="entry name" value="EF-hand"/>
    <property type="match status" value="1"/>
</dbReference>
<organism evidence="2 3">
    <name type="scientific">Plasmodium gaboni</name>
    <dbReference type="NCBI Taxonomy" id="647221"/>
    <lineage>
        <taxon>Eukaryota</taxon>
        <taxon>Sar</taxon>
        <taxon>Alveolata</taxon>
        <taxon>Apicomplexa</taxon>
        <taxon>Aconoidasida</taxon>
        <taxon>Haemosporida</taxon>
        <taxon>Plasmodiidae</taxon>
        <taxon>Plasmodium</taxon>
        <taxon>Plasmodium (Laverania)</taxon>
    </lineage>
</organism>
<dbReference type="VEuPathDB" id="PlasmoDB:PGABG01_1135600"/>
<dbReference type="KEGG" id="pgab:PGSY75_1137700"/>
<dbReference type="Proteomes" id="UP000076004">
    <property type="component" value="Chromosome 11"/>
</dbReference>
<dbReference type="RefSeq" id="XP_018641291.1">
    <property type="nucleotide sequence ID" value="XM_018786496.1"/>
</dbReference>
<feature type="domain" description="EF-hand" evidence="1">
    <location>
        <begin position="538"/>
        <end position="573"/>
    </location>
</feature>
<dbReference type="InterPro" id="IPR011992">
    <property type="entry name" value="EF-hand-dom_pair"/>
</dbReference>
<evidence type="ECO:0000313" key="2">
    <source>
        <dbReference type="EMBL" id="KYN99014.1"/>
    </source>
</evidence>
<dbReference type="VEuPathDB" id="PlasmoDB:PGSY75_1137700"/>
<dbReference type="Gene3D" id="1.10.238.10">
    <property type="entry name" value="EF-hand"/>
    <property type="match status" value="1"/>
</dbReference>
<dbReference type="GeneID" id="29777087"/>
<dbReference type="InterPro" id="IPR002048">
    <property type="entry name" value="EF_hand_dom"/>
</dbReference>
<evidence type="ECO:0000313" key="3">
    <source>
        <dbReference type="Proteomes" id="UP000076004"/>
    </source>
</evidence>
<accession>A0A151LJ99</accession>
<proteinExistence type="predicted"/>
<protein>
    <recommendedName>
        <fullName evidence="1">EF-hand domain-containing protein</fullName>
    </recommendedName>
</protein>
<dbReference type="PROSITE" id="PS50222">
    <property type="entry name" value="EF_HAND_2"/>
    <property type="match status" value="1"/>
</dbReference>
<evidence type="ECO:0000259" key="1">
    <source>
        <dbReference type="PROSITE" id="PS50222"/>
    </source>
</evidence>
<gene>
    <name evidence="2" type="ORF">PGSY75_1137700</name>
</gene>
<reference evidence="2 3" key="1">
    <citation type="journal article" date="2016" name="Nat. Commun.">
        <title>Genomes of cryptic chimpanzee Plasmodium species reveal key evolutionary events leading to human malaria.</title>
        <authorList>
            <person name="Sundararaman S.A."/>
            <person name="Plenderleith L.J."/>
            <person name="Liu W."/>
            <person name="Loy D.E."/>
            <person name="Learn G.H."/>
            <person name="Li Y."/>
            <person name="Shaw K.S."/>
            <person name="Ayouba A."/>
            <person name="Peeters M."/>
            <person name="Speede S."/>
            <person name="Shaw G.M."/>
            <person name="Bushman F.D."/>
            <person name="Brisson D."/>
            <person name="Rayner J.C."/>
            <person name="Sharp P.M."/>
            <person name="Hahn B.H."/>
        </authorList>
    </citation>
    <scope>NUCLEOTIDE SEQUENCE [LARGE SCALE GENOMIC DNA]</scope>
    <source>
        <strain evidence="2 3">SY75</strain>
    </source>
</reference>
<comment type="caution">
    <text evidence="2">The sequence shown here is derived from an EMBL/GenBank/DDBJ whole genome shotgun (WGS) entry which is preliminary data.</text>
</comment>
<dbReference type="AlphaFoldDB" id="A0A151LJ99"/>
<dbReference type="Pfam" id="PF13499">
    <property type="entry name" value="EF-hand_7"/>
    <property type="match status" value="1"/>
</dbReference>
<sequence length="737" mass="88450">MATRKKERYHTTGKGNKMDFYFNLDEFENINSITNINEKKNDEEISSSTFKSHSDNDNNGISLYSKENVLFNEANINVSRKYYNKICEKHEERSNNMPMIQLNKIMNEEDNTYFKGTCCKFNDNKGKKKIEKDNNINNHNIYNKKNNEVKKYNLDELWTYLNHVHNAEDSRLKYKINEIIESKKCLNNNKEDNNYTEKINNVTNTYNMNIKKRNNINKNYNDISFKNNFYDKNYFNYEEYKYIVKYILPSMDDKKIKYSWSILKENLQSENDQLNHKDIFNFINEKTGNEESNYVNKIVCSKLKNKMLKYNFSPSDVQLKTINYIDTIRSRACEFSKHFKDLITDNELTELFKEKEKIKKNDLEKEIVHIINDRLKNENLGCVENKDERNKNKNKNKNDDNMLLSSSIYNNMKRKKEGLTDFNIKAYISTLLTNKNDEVYVKDFIKNLQVDYDLISNENINVKDAYDFYSRNIPPTDMINNINNNNNMDELNKDEIERAKFLIEEIDYSVRNNFKSNYINTNNNHKNIKIKNINDNEKSYLSLYEIFKHLDNDKDSYITKEDLMKSVNKLKLKNITNNDINILMKYMDNKNKGYINVNDFLKNYQMEEKSMFNWIKNTNKPYFDFISNLKNKSHERSFSEQNKKYNKNASIAKKYDDIINNYNLELDTHCPSYVIRERIRENFIAKKEDFINKHKQATRFHLTNYKNTKNLIEPVTNSDLYMNDKLRFKTTYNLNYN</sequence>
<dbReference type="GO" id="GO:0005509">
    <property type="term" value="F:calcium ion binding"/>
    <property type="evidence" value="ECO:0007669"/>
    <property type="project" value="InterPro"/>
</dbReference>
<dbReference type="EMBL" id="LVLB01000012">
    <property type="protein sequence ID" value="KYN99014.1"/>
    <property type="molecule type" value="Genomic_DNA"/>
</dbReference>